<reference evidence="5" key="1">
    <citation type="submission" date="2025-08" db="UniProtKB">
        <authorList>
            <consortium name="RefSeq"/>
        </authorList>
    </citation>
    <scope>IDENTIFICATION</scope>
    <source>
        <tissue evidence="5">Thorax and Abdomen</tissue>
    </source>
</reference>
<keyword evidence="5" id="KW-0396">Initiation factor</keyword>
<proteinExistence type="inferred from homology"/>
<protein>
    <submittedName>
        <fullName evidence="5">Eukaryotic translation initiation factor 4E-binding protein 3 isoform X1</fullName>
    </submittedName>
</protein>
<dbReference type="PANTHER" id="PTHR12669">
    <property type="entry name" value="EUKARYOTIC TRANSLATION INITIATION FACTOR 4E-BINDING PROTEIN"/>
    <property type="match status" value="1"/>
</dbReference>
<keyword evidence="3" id="KW-0652">Protein synthesis inhibitor</keyword>
<dbReference type="GO" id="GO:0003743">
    <property type="term" value="F:translation initiation factor activity"/>
    <property type="evidence" value="ECO:0007669"/>
    <property type="project" value="UniProtKB-KW"/>
</dbReference>
<gene>
    <name evidence="5" type="primary">LOC107217520</name>
</gene>
<evidence type="ECO:0000313" key="4">
    <source>
        <dbReference type="Proteomes" id="UP000829291"/>
    </source>
</evidence>
<dbReference type="GeneID" id="107217520"/>
<dbReference type="InterPro" id="IPR008606">
    <property type="entry name" value="EIF4EBP"/>
</dbReference>
<accession>A0ABM3FRA3</accession>
<dbReference type="Proteomes" id="UP000829291">
    <property type="component" value="Chromosome 3"/>
</dbReference>
<name>A0ABM3FRA3_NEOLC</name>
<keyword evidence="5" id="KW-0648">Protein biosynthesis</keyword>
<organism evidence="4 5">
    <name type="scientific">Neodiprion lecontei</name>
    <name type="common">Redheaded pine sawfly</name>
    <dbReference type="NCBI Taxonomy" id="441921"/>
    <lineage>
        <taxon>Eukaryota</taxon>
        <taxon>Metazoa</taxon>
        <taxon>Ecdysozoa</taxon>
        <taxon>Arthropoda</taxon>
        <taxon>Hexapoda</taxon>
        <taxon>Insecta</taxon>
        <taxon>Pterygota</taxon>
        <taxon>Neoptera</taxon>
        <taxon>Endopterygota</taxon>
        <taxon>Hymenoptera</taxon>
        <taxon>Tenthredinoidea</taxon>
        <taxon>Diprionidae</taxon>
        <taxon>Diprioninae</taxon>
        <taxon>Neodiprion</taxon>
    </lineage>
</organism>
<dbReference type="RefSeq" id="XP_046590559.1">
    <property type="nucleotide sequence ID" value="XM_046734603.1"/>
</dbReference>
<dbReference type="Pfam" id="PF05456">
    <property type="entry name" value="eIF_4EBP"/>
    <property type="match status" value="1"/>
</dbReference>
<evidence type="ECO:0000256" key="3">
    <source>
        <dbReference type="ARBA" id="ARBA00023193"/>
    </source>
</evidence>
<sequence>MIPTNYLRITLRRLEAPYTQPRQEAKIFNFIQPRDLSNRAIRYSCIHTYFCTRIVYERAFLMNLRNSPISRTPPRNIPAIPADLLKGTLVVPTIPSPPIKDIPVIDETPEQFEMDM</sequence>
<comment type="similarity">
    <text evidence="1">Belongs to the eIF4E-binding protein family.</text>
</comment>
<evidence type="ECO:0000313" key="5">
    <source>
        <dbReference type="RefSeq" id="XP_046590559.1"/>
    </source>
</evidence>
<evidence type="ECO:0000256" key="1">
    <source>
        <dbReference type="ARBA" id="ARBA00005480"/>
    </source>
</evidence>
<keyword evidence="4" id="KW-1185">Reference proteome</keyword>
<dbReference type="PANTHER" id="PTHR12669:SF12">
    <property type="entry name" value="EUKARYOTIC TRANSLATION INITIATION FACTOR 4E-BINDING PROTEIN"/>
    <property type="match status" value="1"/>
</dbReference>
<evidence type="ECO:0000256" key="2">
    <source>
        <dbReference type="ARBA" id="ARBA00022845"/>
    </source>
</evidence>
<keyword evidence="2" id="KW-0810">Translation regulation</keyword>